<keyword evidence="14" id="KW-1185">Reference proteome</keyword>
<dbReference type="PROSITE" id="PS51318">
    <property type="entry name" value="TAT"/>
    <property type="match status" value="1"/>
</dbReference>
<evidence type="ECO:0000256" key="6">
    <source>
        <dbReference type="ARBA" id="ARBA00022723"/>
    </source>
</evidence>
<dbReference type="Gene3D" id="3.40.190.10">
    <property type="entry name" value="Periplasmic binding protein-like II"/>
    <property type="match status" value="2"/>
</dbReference>
<keyword evidence="7" id="KW-0663">Pyridoxal phosphate</keyword>
<sequence length="355" mass="36971">MNHISTPPGLGRRSFLRYAGTGAAVVAAGSAVPLLTGCGTNEAGGSGGSGSKGGKFAVKLAWIPNAEYAGIFVAAEDGLYTKQGLTVDVQPGGPNSAVVPLVTTDRVNIGIEAIPENVATAVARGAKLKIVGAGLQKSPESWISLADQPVKSPKEIEGKKLGITLAGKNTALVFMKRNGVDVSKVKLVPIQFDPAPLAAREVDAIWGFASNQPVSLALRGIKTHVMPLADFGFNRMQSVFFASEKTLKDAAARENARKFLAASRQGWEAALRDQQHGADVIMKKYGAKLGLKLDEQAKSLAAIAPFVTGDGKASAAGSKGLFWMSDALVEETITSLSSIGIKLDKSLFTNELLGG</sequence>
<evidence type="ECO:0000256" key="3">
    <source>
        <dbReference type="ARBA" id="ARBA00009406"/>
    </source>
</evidence>
<evidence type="ECO:0000259" key="12">
    <source>
        <dbReference type="Pfam" id="PF09084"/>
    </source>
</evidence>
<accession>A0ABX8QLY0</accession>
<reference evidence="13" key="1">
    <citation type="submission" date="2020-07" db="EMBL/GenBank/DDBJ databases">
        <authorList>
            <person name="Tarantini F.S."/>
            <person name="Hong K.W."/>
            <person name="Chan K.G."/>
        </authorList>
    </citation>
    <scope>NUCLEOTIDE SEQUENCE</scope>
    <source>
        <strain evidence="13">32-07</strain>
    </source>
</reference>
<dbReference type="EMBL" id="CP059572">
    <property type="protein sequence ID" value="QXJ19685.1"/>
    <property type="molecule type" value="Genomic_DNA"/>
</dbReference>
<comment type="function">
    <text evidence="1">Responsible for the formation of the pyrimidine heterocycle in the thiamine biosynthesis pathway. Catalyzes the formation of hydroxymethylpyrimidine phosphate (HMP-P) from histidine and pyridoxal phosphate (PLP). The protein uses PLP and the active site histidine to form HMP-P, generating an inactive enzyme. The enzyme can only undergo a single turnover, which suggests it is a suicide enzyme.</text>
</comment>
<evidence type="ECO:0000256" key="4">
    <source>
        <dbReference type="ARBA" id="ARBA00011738"/>
    </source>
</evidence>
<evidence type="ECO:0000256" key="2">
    <source>
        <dbReference type="ARBA" id="ARBA00004948"/>
    </source>
</evidence>
<evidence type="ECO:0000256" key="7">
    <source>
        <dbReference type="ARBA" id="ARBA00022898"/>
    </source>
</evidence>
<gene>
    <name evidence="13" type="ORF">AGRA3207_000259</name>
</gene>
<evidence type="ECO:0000256" key="10">
    <source>
        <dbReference type="ARBA" id="ARBA00033171"/>
    </source>
</evidence>
<evidence type="ECO:0000313" key="14">
    <source>
        <dbReference type="Proteomes" id="UP001049518"/>
    </source>
</evidence>
<organism evidence="13 14">
    <name type="scientific">Actinomadura graeca</name>
    <dbReference type="NCBI Taxonomy" id="2750812"/>
    <lineage>
        <taxon>Bacteria</taxon>
        <taxon>Bacillati</taxon>
        <taxon>Actinomycetota</taxon>
        <taxon>Actinomycetes</taxon>
        <taxon>Streptosporangiales</taxon>
        <taxon>Thermomonosporaceae</taxon>
        <taxon>Actinomadura</taxon>
    </lineage>
</organism>
<dbReference type="RefSeq" id="WP_231332708.1">
    <property type="nucleotide sequence ID" value="NZ_CP059572.1"/>
</dbReference>
<evidence type="ECO:0000256" key="8">
    <source>
        <dbReference type="ARBA" id="ARBA00022977"/>
    </source>
</evidence>
<dbReference type="Pfam" id="PF09084">
    <property type="entry name" value="NMT1"/>
    <property type="match status" value="1"/>
</dbReference>
<keyword evidence="8" id="KW-0784">Thiamine biosynthesis</keyword>
<proteinExistence type="inferred from homology"/>
<name>A0ABX8QLY0_9ACTN</name>
<comment type="subunit">
    <text evidence="4">Homodimer.</text>
</comment>
<dbReference type="InterPro" id="IPR015168">
    <property type="entry name" value="SsuA/THI5"/>
</dbReference>
<comment type="catalytic activity">
    <reaction evidence="11">
        <text>N(6)-(pyridoxal phosphate)-L-lysyl-[4-amino-5-hydroxymethyl-2-methylpyrimidine phosphate synthase] + L-histidyl-[4-amino-5-hydroxymethyl-2-methylpyrimidine phosphate synthase] + 2 Fe(3+) + 4 H2O = L-lysyl-[4-amino-5-hydroxymethyl-2-methylpyrimidine phosphate synthase] + (2S)-2-amino-5-hydroxy-4-oxopentanoyl-[4-amino-5-hydroxymethyl-2-methylpyrimidine phosphate synthase] + 4-amino-2-methyl-5-(phosphooxymethyl)pyrimidine + 3-oxopropanoate + 2 Fe(2+) + 2 H(+)</text>
        <dbReference type="Rhea" id="RHEA:65756"/>
        <dbReference type="Rhea" id="RHEA-COMP:16892"/>
        <dbReference type="Rhea" id="RHEA-COMP:16893"/>
        <dbReference type="Rhea" id="RHEA-COMP:16894"/>
        <dbReference type="Rhea" id="RHEA-COMP:16895"/>
        <dbReference type="ChEBI" id="CHEBI:15377"/>
        <dbReference type="ChEBI" id="CHEBI:15378"/>
        <dbReference type="ChEBI" id="CHEBI:29033"/>
        <dbReference type="ChEBI" id="CHEBI:29034"/>
        <dbReference type="ChEBI" id="CHEBI:29969"/>
        <dbReference type="ChEBI" id="CHEBI:29979"/>
        <dbReference type="ChEBI" id="CHEBI:33190"/>
        <dbReference type="ChEBI" id="CHEBI:58354"/>
        <dbReference type="ChEBI" id="CHEBI:143915"/>
        <dbReference type="ChEBI" id="CHEBI:157692"/>
    </reaction>
    <physiologicalReaction direction="left-to-right" evidence="11">
        <dbReference type="Rhea" id="RHEA:65757"/>
    </physiologicalReaction>
</comment>
<evidence type="ECO:0000256" key="11">
    <source>
        <dbReference type="ARBA" id="ARBA00048179"/>
    </source>
</evidence>
<evidence type="ECO:0000313" key="13">
    <source>
        <dbReference type="EMBL" id="QXJ19685.1"/>
    </source>
</evidence>
<dbReference type="PANTHER" id="PTHR31528">
    <property type="entry name" value="4-AMINO-5-HYDROXYMETHYL-2-METHYLPYRIMIDINE PHOSPHATE SYNTHASE THI11-RELATED"/>
    <property type="match status" value="1"/>
</dbReference>
<feature type="domain" description="SsuA/THI5-like" evidence="12">
    <location>
        <begin position="65"/>
        <end position="275"/>
    </location>
</feature>
<evidence type="ECO:0000256" key="9">
    <source>
        <dbReference type="ARBA" id="ARBA00023004"/>
    </source>
</evidence>
<dbReference type="SUPFAM" id="SSF53850">
    <property type="entry name" value="Periplasmic binding protein-like II"/>
    <property type="match status" value="1"/>
</dbReference>
<dbReference type="Proteomes" id="UP001049518">
    <property type="component" value="Chromosome"/>
</dbReference>
<keyword evidence="9" id="KW-0408">Iron</keyword>
<keyword evidence="5" id="KW-0808">Transferase</keyword>
<protein>
    <recommendedName>
        <fullName evidence="10">Thiamine pyrimidine synthase</fullName>
    </recommendedName>
</protein>
<evidence type="ECO:0000256" key="1">
    <source>
        <dbReference type="ARBA" id="ARBA00003469"/>
    </source>
</evidence>
<evidence type="ECO:0000256" key="5">
    <source>
        <dbReference type="ARBA" id="ARBA00022679"/>
    </source>
</evidence>
<dbReference type="InterPro" id="IPR006311">
    <property type="entry name" value="TAT_signal"/>
</dbReference>
<keyword evidence="6" id="KW-0479">Metal-binding</keyword>
<dbReference type="PANTHER" id="PTHR31528:SF1">
    <property type="entry name" value="4-AMINO-5-HYDROXYMETHYL-2-METHYLPYRIMIDINE PHOSPHATE SYNTHASE THI11-RELATED"/>
    <property type="match status" value="1"/>
</dbReference>
<comment type="similarity">
    <text evidence="3">Belongs to the NMT1/THI5 family.</text>
</comment>
<dbReference type="InterPro" id="IPR027939">
    <property type="entry name" value="NMT1/THI5"/>
</dbReference>
<comment type="pathway">
    <text evidence="2">Cofactor biosynthesis; thiamine diphosphate biosynthesis.</text>
</comment>